<name>A0ABY2WR46_9FLAO</name>
<dbReference type="EMBL" id="VCNI01000001">
    <property type="protein sequence ID" value="TMU57465.1"/>
    <property type="molecule type" value="Genomic_DNA"/>
</dbReference>
<gene>
    <name evidence="1" type="ORF">FGG15_07955</name>
</gene>
<dbReference type="Proteomes" id="UP000751614">
    <property type="component" value="Unassembled WGS sequence"/>
</dbReference>
<evidence type="ECO:0008006" key="3">
    <source>
        <dbReference type="Google" id="ProtNLM"/>
    </source>
</evidence>
<protein>
    <recommendedName>
        <fullName evidence="3">YokE-like PH domain-containing protein</fullName>
    </recommendedName>
</protein>
<accession>A0ABY2WR46</accession>
<evidence type="ECO:0000313" key="2">
    <source>
        <dbReference type="Proteomes" id="UP000751614"/>
    </source>
</evidence>
<evidence type="ECO:0000313" key="1">
    <source>
        <dbReference type="EMBL" id="TMU57465.1"/>
    </source>
</evidence>
<sequence>MSIQKLESDVFDLISDLEADKIIFKKDTLPLDDFSTEGGELIIFTSDKKDYCVFDFWLYGEMGKLHYTYWTDTSNTIVFARRISYNYDRPYYKEGFQIDTMKHYLSFGHTKNRLFGKNRQEIFEKKETQAVQEDLRSFFNELTSGIELPN</sequence>
<organism evidence="1 2">
    <name type="scientific">Flagellimonas algicola</name>
    <dbReference type="NCBI Taxonomy" id="2583815"/>
    <lineage>
        <taxon>Bacteria</taxon>
        <taxon>Pseudomonadati</taxon>
        <taxon>Bacteroidota</taxon>
        <taxon>Flavobacteriia</taxon>
        <taxon>Flavobacteriales</taxon>
        <taxon>Flavobacteriaceae</taxon>
        <taxon>Flagellimonas</taxon>
    </lineage>
</organism>
<reference evidence="1 2" key="1">
    <citation type="submission" date="2019-05" db="EMBL/GenBank/DDBJ databases">
        <title>Flagellimonas sp. AsT0115, sp. nov., isolated from a marine red algae, Asparagopsis taxiformis.</title>
        <authorList>
            <person name="Kim J."/>
            <person name="Jeong S.E."/>
            <person name="Jeon C.O."/>
        </authorList>
    </citation>
    <scope>NUCLEOTIDE SEQUENCE [LARGE SCALE GENOMIC DNA]</scope>
    <source>
        <strain evidence="1 2">AsT0115</strain>
    </source>
</reference>
<keyword evidence="2" id="KW-1185">Reference proteome</keyword>
<dbReference type="RefSeq" id="WP_138834985.1">
    <property type="nucleotide sequence ID" value="NZ_VCNI01000001.1"/>
</dbReference>
<comment type="caution">
    <text evidence="1">The sequence shown here is derived from an EMBL/GenBank/DDBJ whole genome shotgun (WGS) entry which is preliminary data.</text>
</comment>
<proteinExistence type="predicted"/>